<evidence type="ECO:0000259" key="1">
    <source>
        <dbReference type="Pfam" id="PF07727"/>
    </source>
</evidence>
<dbReference type="PANTHER" id="PTHR37610">
    <property type="entry name" value="CCHC-TYPE DOMAIN-CONTAINING PROTEIN"/>
    <property type="match status" value="1"/>
</dbReference>
<gene>
    <name evidence="3" type="ORF">Tci_050672</name>
</gene>
<reference evidence="3" key="1">
    <citation type="journal article" date="2019" name="Sci. Rep.">
        <title>Draft genome of Tanacetum cinerariifolium, the natural source of mosquito coil.</title>
        <authorList>
            <person name="Yamashiro T."/>
            <person name="Shiraishi A."/>
            <person name="Satake H."/>
            <person name="Nakayama K."/>
        </authorList>
    </citation>
    <scope>NUCLEOTIDE SEQUENCE</scope>
</reference>
<feature type="domain" description="Reverse transcriptase Ty1/copia-type" evidence="1">
    <location>
        <begin position="499"/>
        <end position="561"/>
    </location>
</feature>
<dbReference type="PANTHER" id="PTHR37610:SF97">
    <property type="entry name" value="RETROTRANSPOSON GAG DOMAIN-CONTAINING PROTEIN"/>
    <property type="match status" value="1"/>
</dbReference>
<evidence type="ECO:0000313" key="3">
    <source>
        <dbReference type="EMBL" id="GEU78694.1"/>
    </source>
</evidence>
<comment type="caution">
    <text evidence="3">The sequence shown here is derived from an EMBL/GenBank/DDBJ whole genome shotgun (WGS) entry which is preliminary data.</text>
</comment>
<dbReference type="AlphaFoldDB" id="A0A6L2N2D7"/>
<name>A0A6L2N2D7_TANCI</name>
<protein>
    <submittedName>
        <fullName evidence="3">Uncharacterized protein</fullName>
    </submittedName>
</protein>
<accession>A0A6L2N2D7</accession>
<dbReference type="InterPro" id="IPR029472">
    <property type="entry name" value="Copia-like_N"/>
</dbReference>
<dbReference type="InterPro" id="IPR013103">
    <property type="entry name" value="RVT_2"/>
</dbReference>
<dbReference type="EMBL" id="BKCJ010007725">
    <property type="protein sequence ID" value="GEU78694.1"/>
    <property type="molecule type" value="Genomic_DNA"/>
</dbReference>
<organism evidence="3">
    <name type="scientific">Tanacetum cinerariifolium</name>
    <name type="common">Dalmatian daisy</name>
    <name type="synonym">Chrysanthemum cinerariifolium</name>
    <dbReference type="NCBI Taxonomy" id="118510"/>
    <lineage>
        <taxon>Eukaryota</taxon>
        <taxon>Viridiplantae</taxon>
        <taxon>Streptophyta</taxon>
        <taxon>Embryophyta</taxon>
        <taxon>Tracheophyta</taxon>
        <taxon>Spermatophyta</taxon>
        <taxon>Magnoliopsida</taxon>
        <taxon>eudicotyledons</taxon>
        <taxon>Gunneridae</taxon>
        <taxon>Pentapetalae</taxon>
        <taxon>asterids</taxon>
        <taxon>campanulids</taxon>
        <taxon>Asterales</taxon>
        <taxon>Asteraceae</taxon>
        <taxon>Asteroideae</taxon>
        <taxon>Anthemideae</taxon>
        <taxon>Anthemidinae</taxon>
        <taxon>Tanacetum</taxon>
    </lineage>
</organism>
<dbReference type="Pfam" id="PF07727">
    <property type="entry name" value="RVT_2"/>
    <property type="match status" value="1"/>
</dbReference>
<sequence length="656" mass="74120">MMSGESYGSAVLINNLDTGNPLQIHANDNSSTTRIPFKLTRTENYRIWASAMKLALQTRNKYSFVDGSCLKNAYSTSDVSSLVYSENATNVWKELVSTYDKVDGFVIFNLLQKNNNVKQGGTFVADYYHRLNSLWREFDALTKLSKCVCEVKCSCDASKELSLHQDPLPEVKDAYTTLSREESHRGIPEIFSATELKMSSTSFVAKPVNNIIRSSTSVSSLGFTSEQMREFLSLINDNTTGRVRANMADSNQHLIVSTVGMFDVIDITSLKITRVYSNWTLATISKMLGHPFDHILSVLQSDLNITKNCFVPVCEVCHSAKKTRDPFPLCDHKAKSLGELIQLDIWGPYRVHSREGFKYFLTVSLCAHTPQQNGIAEKKHKHLLNVGVLCFKGEFLSGLGVFSNQMRCRHLVQGSSRQSKFPAKLNDCVISSSSVKPSCYEDAMHDTNWIDDMNNEIEALNRNNTWTVCDLPFDRKAIGCKWIYKIKYKSTGEIDRYNARQWNAKLTTALVEHGFKQSKYDYSLYVKQSGESFVALLIYVDDIVITENNEKEINDFKTIIMSLIRNMRCEHGVMNSRVSGQQLQPSGFLQVYVSDNQTKVSLFTFVEYGCKNHGSPLISINSACDQAEFRRISLTRFRSCASRSQTGASQSRQITE</sequence>
<evidence type="ECO:0000259" key="2">
    <source>
        <dbReference type="Pfam" id="PF14244"/>
    </source>
</evidence>
<proteinExistence type="predicted"/>
<dbReference type="Pfam" id="PF14244">
    <property type="entry name" value="Retrotran_gag_3"/>
    <property type="match status" value="1"/>
</dbReference>
<feature type="domain" description="Retrotransposon Copia-like N-terminal" evidence="2">
    <location>
        <begin position="25"/>
        <end position="70"/>
    </location>
</feature>